<proteinExistence type="predicted"/>
<dbReference type="EMBL" id="JAPEUV010000202">
    <property type="protein sequence ID" value="KAJ4330383.1"/>
    <property type="molecule type" value="Genomic_DNA"/>
</dbReference>
<gene>
    <name evidence="1" type="ORF">N0V87_010045</name>
</gene>
<sequence length="148" mass="16790">MAKCTKHEYMSLGLRGGRRNHVNNAKDYSQTDDFSTAAWELKISVQKNTEHMVDDWKVLDLLKGVVNMPLGANKRHLTLAIEHARAHNEKELRLKELSAYIKTHAIGHHLPDMVAIDKEHPDVVARQAFEKVVAPAKREAIVAARRAR</sequence>
<organism evidence="1 2">
    <name type="scientific">Didymella glomerata</name>
    <dbReference type="NCBI Taxonomy" id="749621"/>
    <lineage>
        <taxon>Eukaryota</taxon>
        <taxon>Fungi</taxon>
        <taxon>Dikarya</taxon>
        <taxon>Ascomycota</taxon>
        <taxon>Pezizomycotina</taxon>
        <taxon>Dothideomycetes</taxon>
        <taxon>Pleosporomycetidae</taxon>
        <taxon>Pleosporales</taxon>
        <taxon>Pleosporineae</taxon>
        <taxon>Didymellaceae</taxon>
        <taxon>Didymella</taxon>
    </lineage>
</organism>
<comment type="caution">
    <text evidence="1">The sequence shown here is derived from an EMBL/GenBank/DDBJ whole genome shotgun (WGS) entry which is preliminary data.</text>
</comment>
<keyword evidence="2" id="KW-1185">Reference proteome</keyword>
<accession>A0A9W9BWD5</accession>
<dbReference type="Proteomes" id="UP001140562">
    <property type="component" value="Unassembled WGS sequence"/>
</dbReference>
<protein>
    <submittedName>
        <fullName evidence="1">Uncharacterized protein</fullName>
    </submittedName>
</protein>
<reference evidence="1" key="1">
    <citation type="submission" date="2022-10" db="EMBL/GenBank/DDBJ databases">
        <title>Tapping the CABI collections for fungal endophytes: first genome assemblies for Collariella, Neodidymelliopsis, Ascochyta clinopodiicola, Didymella pomorum, Didymosphaeria variabile, Neocosmospora piperis and Neocucurbitaria cava.</title>
        <authorList>
            <person name="Hill R."/>
        </authorList>
    </citation>
    <scope>NUCLEOTIDE SEQUENCE</scope>
    <source>
        <strain evidence="1">IMI 360193</strain>
    </source>
</reference>
<dbReference type="OrthoDB" id="3800972at2759"/>
<evidence type="ECO:0000313" key="2">
    <source>
        <dbReference type="Proteomes" id="UP001140562"/>
    </source>
</evidence>
<evidence type="ECO:0000313" key="1">
    <source>
        <dbReference type="EMBL" id="KAJ4330383.1"/>
    </source>
</evidence>
<dbReference type="AlphaFoldDB" id="A0A9W9BWD5"/>
<name>A0A9W9BWD5_9PLEO</name>